<dbReference type="InterPro" id="IPR036188">
    <property type="entry name" value="FAD/NAD-bd_sf"/>
</dbReference>
<accession>A0ABW5W4F7</accession>
<dbReference type="SUPFAM" id="SSF51905">
    <property type="entry name" value="FAD/NAD(P)-binding domain"/>
    <property type="match status" value="1"/>
</dbReference>
<reference evidence="2" key="1">
    <citation type="journal article" date="2019" name="Int. J. Syst. Evol. Microbiol.">
        <title>The Global Catalogue of Microorganisms (GCM) 10K type strain sequencing project: providing services to taxonomists for standard genome sequencing and annotation.</title>
        <authorList>
            <consortium name="The Broad Institute Genomics Platform"/>
            <consortium name="The Broad Institute Genome Sequencing Center for Infectious Disease"/>
            <person name="Wu L."/>
            <person name="Ma J."/>
        </authorList>
    </citation>
    <scope>NUCLEOTIDE SEQUENCE [LARGE SCALE GENOMIC DNA]</scope>
    <source>
        <strain evidence="2">IBRC-M 10906</strain>
    </source>
</reference>
<dbReference type="PANTHER" id="PTHR42877">
    <property type="entry name" value="L-ORNITHINE N(5)-MONOOXYGENASE-RELATED"/>
    <property type="match status" value="1"/>
</dbReference>
<keyword evidence="2" id="KW-1185">Reference proteome</keyword>
<dbReference type="EMBL" id="JBHUOF010000005">
    <property type="protein sequence ID" value="MFD2798662.1"/>
    <property type="molecule type" value="Genomic_DNA"/>
</dbReference>
<dbReference type="EC" id="1.14.13.-" evidence="1"/>
<dbReference type="InterPro" id="IPR051209">
    <property type="entry name" value="FAD-bind_Monooxygenase_sf"/>
</dbReference>
<protein>
    <submittedName>
        <fullName evidence="1">Flavin-containing monooxygenase</fullName>
        <ecNumber evidence="1">1.14.13.-</ecNumber>
    </submittedName>
</protein>
<dbReference type="Proteomes" id="UP001597478">
    <property type="component" value="Unassembled WGS sequence"/>
</dbReference>
<dbReference type="Gene3D" id="3.50.50.60">
    <property type="entry name" value="FAD/NAD(P)-binding domain"/>
    <property type="match status" value="2"/>
</dbReference>
<dbReference type="RefSeq" id="WP_377388652.1">
    <property type="nucleotide sequence ID" value="NZ_JBHSAN010000014.1"/>
</dbReference>
<comment type="caution">
    <text evidence="1">The sequence shown here is derived from an EMBL/GenBank/DDBJ whole genome shotgun (WGS) entry which is preliminary data.</text>
</comment>
<dbReference type="PANTHER" id="PTHR42877:SF4">
    <property type="entry name" value="FAD_NAD(P)-BINDING DOMAIN-CONTAINING PROTEIN-RELATED"/>
    <property type="match status" value="1"/>
</dbReference>
<name>A0ABW5W4F7_9PSEU</name>
<gene>
    <name evidence="1" type="ORF">ACFS2C_04565</name>
</gene>
<sequence>MTIRTTALIVGAGFGGVAMAIELRRAGIHDFIVLEKAPSLGGVWRDNSYPGAGCDVPSPLYSYSFEHNGRWLRRYAEQPDILAYLERTARKHGVTDHIRFGHEVASAEFDDRTARWRVRTTDGQEFATVAFIPATGQLSRPAYPAIPGIDSFRGRSFHSAEWDHECDLAGKRVAVVGTGASAIQFVPQIQPKVARLTVFQRSAQYIMPKRDHAYDRWYHWVFRQLPVTQKLDRLGFWLYAEFAQECLSRWRFFTPLFRRQAEKHLREQVPDPELRRKLTPDYELGCKRVLFSNDYLPALTRSTVDLVTDRITEVTPTGLRTADGTDHEVDVIIYGTGFAAQDLLAPMKIHGLGHRPLGDAWSEGARAHLGITVPGFPNMFLMYGPNTNLGGGSIIHMLESQARYIRDAVTTLVEYPGRYLDVRPAAERAWDEEIQGRLQRSVWTRCRSWYRNEHGRVVANWPGRTYEYRRRTRRVNLDDFRVGAVG</sequence>
<evidence type="ECO:0000313" key="1">
    <source>
        <dbReference type="EMBL" id="MFD2798662.1"/>
    </source>
</evidence>
<organism evidence="1 2">
    <name type="scientific">Prauserella oleivorans</name>
    <dbReference type="NCBI Taxonomy" id="1478153"/>
    <lineage>
        <taxon>Bacteria</taxon>
        <taxon>Bacillati</taxon>
        <taxon>Actinomycetota</taxon>
        <taxon>Actinomycetes</taxon>
        <taxon>Pseudonocardiales</taxon>
        <taxon>Pseudonocardiaceae</taxon>
        <taxon>Prauserella</taxon>
    </lineage>
</organism>
<proteinExistence type="predicted"/>
<evidence type="ECO:0000313" key="2">
    <source>
        <dbReference type="Proteomes" id="UP001597478"/>
    </source>
</evidence>
<keyword evidence="1" id="KW-0503">Monooxygenase</keyword>
<keyword evidence="1" id="KW-0560">Oxidoreductase</keyword>
<dbReference type="Pfam" id="PF13738">
    <property type="entry name" value="Pyr_redox_3"/>
    <property type="match status" value="1"/>
</dbReference>
<dbReference type="GO" id="GO:0004497">
    <property type="term" value="F:monooxygenase activity"/>
    <property type="evidence" value="ECO:0007669"/>
    <property type="project" value="UniProtKB-KW"/>
</dbReference>